<sequence length="124" mass="13746">MTSTTSQQELFRFLEDRFACAQACTECARACALRASLVDPDGTQQHELARRKGIMCAEVCDATCRVLSEQNRLDEAGMRMQVEWCRTVSLECAHVFDAQPNAEDGAKACRECAQACTDFLATLN</sequence>
<dbReference type="Proteomes" id="UP001165269">
    <property type="component" value="Unassembled WGS sequence"/>
</dbReference>
<dbReference type="PANTHER" id="PTHR37310">
    <property type="entry name" value="CYTOPLASMIC PROTEIN-RELATED"/>
    <property type="match status" value="1"/>
</dbReference>
<dbReference type="PANTHER" id="PTHR37310:SF1">
    <property type="entry name" value="CYTOPLASMIC PROTEIN"/>
    <property type="match status" value="1"/>
</dbReference>
<accession>A0ABS9YNT2</accession>
<protein>
    <submittedName>
        <fullName evidence="1">Ferredoxin</fullName>
    </submittedName>
</protein>
<keyword evidence="2" id="KW-1185">Reference proteome</keyword>
<dbReference type="Gene3D" id="1.20.1270.360">
    <property type="match status" value="1"/>
</dbReference>
<evidence type="ECO:0000313" key="1">
    <source>
        <dbReference type="EMBL" id="MCI3278261.1"/>
    </source>
</evidence>
<dbReference type="RefSeq" id="WP_242776722.1">
    <property type="nucleotide sequence ID" value="NZ_JALDAY010000018.1"/>
</dbReference>
<name>A0ABS9YNT2_9ACTN</name>
<comment type="caution">
    <text evidence="1">The sequence shown here is derived from an EMBL/GenBank/DDBJ whole genome shotgun (WGS) entry which is preliminary data.</text>
</comment>
<dbReference type="EMBL" id="JALDAY010000018">
    <property type="protein sequence ID" value="MCI3278261.1"/>
    <property type="molecule type" value="Genomic_DNA"/>
</dbReference>
<dbReference type="InterPro" id="IPR005560">
    <property type="entry name" value="Csp_YhjQ"/>
</dbReference>
<gene>
    <name evidence="1" type="ORF">MQP27_45055</name>
</gene>
<reference evidence="1" key="1">
    <citation type="submission" date="2022-03" db="EMBL/GenBank/DDBJ databases">
        <title>Streptomyces 7R015 and 7R016 isolated from Barleria lupulina in Thailand.</title>
        <authorList>
            <person name="Kanchanasin P."/>
            <person name="Phongsopitanun W."/>
            <person name="Tanasupawat S."/>
        </authorList>
    </citation>
    <scope>NUCLEOTIDE SEQUENCE</scope>
    <source>
        <strain evidence="1">7R015</strain>
    </source>
</reference>
<evidence type="ECO:0000313" key="2">
    <source>
        <dbReference type="Proteomes" id="UP001165269"/>
    </source>
</evidence>
<proteinExistence type="predicted"/>
<organism evidence="1 2">
    <name type="scientific">Streptomyces cylindrosporus</name>
    <dbReference type="NCBI Taxonomy" id="2927583"/>
    <lineage>
        <taxon>Bacteria</taxon>
        <taxon>Bacillati</taxon>
        <taxon>Actinomycetota</taxon>
        <taxon>Actinomycetes</taxon>
        <taxon>Kitasatosporales</taxon>
        <taxon>Streptomycetaceae</taxon>
        <taxon>Streptomyces</taxon>
    </lineage>
</organism>
<dbReference type="Pfam" id="PF03860">
    <property type="entry name" value="Csp"/>
    <property type="match status" value="1"/>
</dbReference>